<accession>A0AAV5UA69</accession>
<evidence type="ECO:0000313" key="1">
    <source>
        <dbReference type="EMBL" id="GMT03343.1"/>
    </source>
</evidence>
<dbReference type="GO" id="GO:0005634">
    <property type="term" value="C:nucleus"/>
    <property type="evidence" value="ECO:0007669"/>
    <property type="project" value="TreeGrafter"/>
</dbReference>
<name>A0AAV5UA69_9BILA</name>
<dbReference type="InterPro" id="IPR011989">
    <property type="entry name" value="ARM-like"/>
</dbReference>
<reference evidence="1" key="1">
    <citation type="submission" date="2023-10" db="EMBL/GenBank/DDBJ databases">
        <title>Genome assembly of Pristionchus species.</title>
        <authorList>
            <person name="Yoshida K."/>
            <person name="Sommer R.J."/>
        </authorList>
    </citation>
    <scope>NUCLEOTIDE SEQUENCE</scope>
    <source>
        <strain evidence="1">RS0144</strain>
    </source>
</reference>
<feature type="non-terminal residue" evidence="1">
    <location>
        <position position="1"/>
    </location>
</feature>
<dbReference type="Pfam" id="PF20206">
    <property type="entry name" value="Tra1_ring"/>
    <property type="match status" value="1"/>
</dbReference>
<dbReference type="InterPro" id="IPR046805">
    <property type="entry name" value="Tra1_ring"/>
</dbReference>
<comment type="caution">
    <text evidence="1">The sequence shown here is derived from an EMBL/GenBank/DDBJ whole genome shotgun (WGS) entry which is preliminary data.</text>
</comment>
<dbReference type="SUPFAM" id="SSF48371">
    <property type="entry name" value="ARM repeat"/>
    <property type="match status" value="1"/>
</dbReference>
<proteinExistence type="predicted"/>
<dbReference type="Proteomes" id="UP001432027">
    <property type="component" value="Unassembled WGS sequence"/>
</dbReference>
<dbReference type="Pfam" id="PF20175">
    <property type="entry name" value="Tra1_central"/>
    <property type="match status" value="1"/>
</dbReference>
<sequence>SLTPAEERDTCSRLLKYGLQALDIFFITLHGSGAVAQNKNKEEMRETVEAFAGLFMFIKQEAFTEIFSNYLPFLIERMAVNSALLIIVNSYLVAVEVSPVFGPLLAQYLVTKIPELTVSKDRMNLYLQLFKILFISLAHTGPTTTHTKVENIDMILRPYLHQIVRDSMRYALVSREPLCYFLVLRPLFRAIGQGGPEVQTLYSEFLALTPSLLSFLNRMQSEGHNSVQRELCRDLCLSLCNDGCSPLAVVSNVPLRLSSLLPHLPLLMDPLIQALINTSTSAIKQGLRTIEMFIDNLQPEYLHEHISPIRAQLIQALWGFVSKSPDLDSAQQALRILGKFGATNRRMLSEPQPLHSLRVADADPLCVRVAFERPPLLHLPGPEPEWGGAAAAPRTVKMEIASSSMSSLSLQTGVKNGEETSLPPTGPIVGDLCLSEAVKAAVENLRLSSKSDERLQYSSTDHVIPPQHEMRRHAVALCETVLKAAVGEEKEKGSEERIRRKLEAMNPVSLRSASIYRSSNETARRMYVHALTGVAIGKDIDAARLKFFTAIVRHMTMQALLEQLEPPSDPSSCMDGLIVVDVMKIMLTDPGKLEFGHTGMAMLRIVCESCCKAAGDLVTFCALPLMHHMMRQLSELCFSSSSVSKIGGAAALAYLVEEFPRVMLRQHLEGILRALVETMVGLANEVSWGAIDVAAGAIHRLMVARFVGRDWKSETSIRVMLAANDLEDLWFDEAEGIRIRTVLTEILVPLLESTDTNTQKIAVKLMTSFSSLSGLSVAEIVEDGILSRMCGRGLCDFPGLSLWKQLGVLNAVEFAMRNGVPFEFPPGTDERTTLSVYVDVLARICRENGDSLLSRKTYLLVGASSPTIPHSGCAQIIREAAMRGICLAYALLPMAETMEGLAVERILGVSMDGVREPEKGMREVAGESILEAHKLRP</sequence>
<dbReference type="AlphaFoldDB" id="A0AAV5UA69"/>
<dbReference type="GO" id="GO:0006355">
    <property type="term" value="P:regulation of DNA-templated transcription"/>
    <property type="evidence" value="ECO:0007669"/>
    <property type="project" value="TreeGrafter"/>
</dbReference>
<dbReference type="InterPro" id="IPR016024">
    <property type="entry name" value="ARM-type_fold"/>
</dbReference>
<dbReference type="InterPro" id="IPR050517">
    <property type="entry name" value="DDR_Repair_Kinase"/>
</dbReference>
<dbReference type="EMBL" id="BTSX01000006">
    <property type="protein sequence ID" value="GMT03343.1"/>
    <property type="molecule type" value="Genomic_DNA"/>
</dbReference>
<dbReference type="Gene3D" id="1.25.10.10">
    <property type="entry name" value="Leucine-rich Repeat Variant"/>
    <property type="match status" value="1"/>
</dbReference>
<evidence type="ECO:0000313" key="2">
    <source>
        <dbReference type="Proteomes" id="UP001432027"/>
    </source>
</evidence>
<dbReference type="GO" id="GO:0000124">
    <property type="term" value="C:SAGA complex"/>
    <property type="evidence" value="ECO:0007669"/>
    <property type="project" value="TreeGrafter"/>
</dbReference>
<keyword evidence="2" id="KW-1185">Reference proteome</keyword>
<dbReference type="PANTHER" id="PTHR11139:SF1">
    <property type="entry name" value="TRANSFORMATION_TRANSCRIPTION DOMAIN-ASSOCIATED PROTEIN"/>
    <property type="match status" value="1"/>
</dbReference>
<dbReference type="GO" id="GO:0035267">
    <property type="term" value="C:NuA4 histone acetyltransferase complex"/>
    <property type="evidence" value="ECO:0007669"/>
    <property type="project" value="TreeGrafter"/>
</dbReference>
<dbReference type="InterPro" id="IPR046807">
    <property type="entry name" value="Tra1_central"/>
</dbReference>
<dbReference type="GO" id="GO:0006281">
    <property type="term" value="P:DNA repair"/>
    <property type="evidence" value="ECO:0007669"/>
    <property type="project" value="TreeGrafter"/>
</dbReference>
<protein>
    <submittedName>
        <fullName evidence="1">Uncharacterized protein</fullName>
    </submittedName>
</protein>
<dbReference type="PANTHER" id="PTHR11139">
    <property type="entry name" value="ATAXIA TELANGIECTASIA MUTATED ATM -RELATED"/>
    <property type="match status" value="1"/>
</dbReference>
<feature type="non-terminal residue" evidence="1">
    <location>
        <position position="937"/>
    </location>
</feature>
<organism evidence="1 2">
    <name type="scientific">Pristionchus entomophagus</name>
    <dbReference type="NCBI Taxonomy" id="358040"/>
    <lineage>
        <taxon>Eukaryota</taxon>
        <taxon>Metazoa</taxon>
        <taxon>Ecdysozoa</taxon>
        <taxon>Nematoda</taxon>
        <taxon>Chromadorea</taxon>
        <taxon>Rhabditida</taxon>
        <taxon>Rhabditina</taxon>
        <taxon>Diplogasteromorpha</taxon>
        <taxon>Diplogasteroidea</taxon>
        <taxon>Neodiplogasteridae</taxon>
        <taxon>Pristionchus</taxon>
    </lineage>
</organism>
<gene>
    <name evidence="1" type="ORF">PENTCL1PPCAC_25517</name>
</gene>